<reference evidence="2 3" key="1">
    <citation type="journal article" date="2016" name="Nat. Commun.">
        <title>Thousands of microbial genomes shed light on interconnected biogeochemical processes in an aquifer system.</title>
        <authorList>
            <person name="Anantharaman K."/>
            <person name="Brown C.T."/>
            <person name="Hug L.A."/>
            <person name="Sharon I."/>
            <person name="Castelle C.J."/>
            <person name="Probst A.J."/>
            <person name="Thomas B.C."/>
            <person name="Singh A."/>
            <person name="Wilkins M.J."/>
            <person name="Karaoz U."/>
            <person name="Brodie E.L."/>
            <person name="Williams K.H."/>
            <person name="Hubbard S.S."/>
            <person name="Banfield J.F."/>
        </authorList>
    </citation>
    <scope>NUCLEOTIDE SEQUENCE [LARGE SCALE GENOMIC DNA]</scope>
</reference>
<gene>
    <name evidence="2" type="ORF">A2042_04520</name>
</gene>
<evidence type="ECO:0000313" key="2">
    <source>
        <dbReference type="EMBL" id="OGL38944.1"/>
    </source>
</evidence>
<accession>A0A1F7RD98</accession>
<evidence type="ECO:0000313" key="3">
    <source>
        <dbReference type="Proteomes" id="UP000178526"/>
    </source>
</evidence>
<protein>
    <recommendedName>
        <fullName evidence="1">Rubrerythrin diiron-binding domain-containing protein</fullName>
    </recommendedName>
</protein>
<sequence length="68" mass="7932">MVDTTTKVQDALKIALEKEKASYKFYKKAAETVNDPGAKKMFSFLAKEEEKHINMLEEEYDKNILQEM</sequence>
<organism evidence="2 3">
    <name type="scientific">Candidatus Schekmanbacteria bacterium GWA2_38_11</name>
    <dbReference type="NCBI Taxonomy" id="1817876"/>
    <lineage>
        <taxon>Bacteria</taxon>
        <taxon>Candidatus Schekmaniibacteriota</taxon>
    </lineage>
</organism>
<dbReference type="Pfam" id="PF02915">
    <property type="entry name" value="Rubrerythrin"/>
    <property type="match status" value="1"/>
</dbReference>
<dbReference type="SUPFAM" id="SSF47240">
    <property type="entry name" value="Ferritin-like"/>
    <property type="match status" value="1"/>
</dbReference>
<evidence type="ECO:0000259" key="1">
    <source>
        <dbReference type="Pfam" id="PF02915"/>
    </source>
</evidence>
<feature type="domain" description="Rubrerythrin diiron-binding" evidence="1">
    <location>
        <begin position="3"/>
        <end position="59"/>
    </location>
</feature>
<dbReference type="Gene3D" id="1.20.1260.10">
    <property type="match status" value="1"/>
</dbReference>
<dbReference type="InterPro" id="IPR012347">
    <property type="entry name" value="Ferritin-like"/>
</dbReference>
<dbReference type="GO" id="GO:0046872">
    <property type="term" value="F:metal ion binding"/>
    <property type="evidence" value="ECO:0007669"/>
    <property type="project" value="InterPro"/>
</dbReference>
<dbReference type="InterPro" id="IPR003251">
    <property type="entry name" value="Rr_diiron-bd_dom"/>
</dbReference>
<proteinExistence type="predicted"/>
<dbReference type="InterPro" id="IPR009078">
    <property type="entry name" value="Ferritin-like_SF"/>
</dbReference>
<name>A0A1F7RD98_9BACT</name>
<comment type="caution">
    <text evidence="2">The sequence shown here is derived from an EMBL/GenBank/DDBJ whole genome shotgun (WGS) entry which is preliminary data.</text>
</comment>
<dbReference type="AlphaFoldDB" id="A0A1F7RD98"/>
<dbReference type="GO" id="GO:0016491">
    <property type="term" value="F:oxidoreductase activity"/>
    <property type="evidence" value="ECO:0007669"/>
    <property type="project" value="InterPro"/>
</dbReference>
<dbReference type="EMBL" id="MGDB01000131">
    <property type="protein sequence ID" value="OGL38944.1"/>
    <property type="molecule type" value="Genomic_DNA"/>
</dbReference>
<dbReference type="Proteomes" id="UP000178526">
    <property type="component" value="Unassembled WGS sequence"/>
</dbReference>